<proteinExistence type="predicted"/>
<keyword evidence="2 6" id="KW-0349">Heme</keyword>
<dbReference type="RefSeq" id="WP_202660795.1">
    <property type="nucleotide sequence ID" value="NZ_JAESVP010000005.1"/>
</dbReference>
<comment type="caution">
    <text evidence="9">The sequence shown here is derived from an EMBL/GenBank/DDBJ whole genome shotgun (WGS) entry which is preliminary data.</text>
</comment>
<dbReference type="EMBL" id="JAESVP010000005">
    <property type="protein sequence ID" value="MBL4928666.1"/>
    <property type="molecule type" value="Genomic_DNA"/>
</dbReference>
<dbReference type="GO" id="GO:0020037">
    <property type="term" value="F:heme binding"/>
    <property type="evidence" value="ECO:0007669"/>
    <property type="project" value="InterPro"/>
</dbReference>
<accession>A0A8J7SVH6</accession>
<evidence type="ECO:0000259" key="8">
    <source>
        <dbReference type="PROSITE" id="PS51007"/>
    </source>
</evidence>
<evidence type="ECO:0000313" key="9">
    <source>
        <dbReference type="EMBL" id="MBL4928666.1"/>
    </source>
</evidence>
<evidence type="ECO:0000256" key="5">
    <source>
        <dbReference type="ARBA" id="ARBA00023004"/>
    </source>
</evidence>
<dbReference type="InterPro" id="IPR036909">
    <property type="entry name" value="Cyt_c-like_dom_sf"/>
</dbReference>
<keyword evidence="1" id="KW-0813">Transport</keyword>
<feature type="domain" description="Cytochrome c" evidence="8">
    <location>
        <begin position="22"/>
        <end position="136"/>
    </location>
</feature>
<organism evidence="9 10">
    <name type="scientific">Fuscibacter oryzae</name>
    <dbReference type="NCBI Taxonomy" id="2803939"/>
    <lineage>
        <taxon>Bacteria</taxon>
        <taxon>Pseudomonadati</taxon>
        <taxon>Pseudomonadota</taxon>
        <taxon>Alphaproteobacteria</taxon>
        <taxon>Rhodobacterales</taxon>
        <taxon>Paracoccaceae</taxon>
        <taxon>Fuscibacter</taxon>
    </lineage>
</organism>
<dbReference type="SUPFAM" id="SSF46626">
    <property type="entry name" value="Cytochrome c"/>
    <property type="match status" value="1"/>
</dbReference>
<evidence type="ECO:0000256" key="4">
    <source>
        <dbReference type="ARBA" id="ARBA00022982"/>
    </source>
</evidence>
<dbReference type="AlphaFoldDB" id="A0A8J7SVH6"/>
<evidence type="ECO:0000256" key="6">
    <source>
        <dbReference type="PROSITE-ProRule" id="PRU00433"/>
    </source>
</evidence>
<name>A0A8J7SVH6_9RHOB</name>
<protein>
    <submittedName>
        <fullName evidence="9">Cytochrome C</fullName>
    </submittedName>
</protein>
<keyword evidence="5 6" id="KW-0408">Iron</keyword>
<gene>
    <name evidence="9" type="ORF">JI744_11180</name>
</gene>
<dbReference type="PANTHER" id="PTHR11961">
    <property type="entry name" value="CYTOCHROME C"/>
    <property type="match status" value="1"/>
</dbReference>
<keyword evidence="7" id="KW-0732">Signal</keyword>
<keyword evidence="10" id="KW-1185">Reference proteome</keyword>
<dbReference type="Proteomes" id="UP000619033">
    <property type="component" value="Unassembled WGS sequence"/>
</dbReference>
<keyword evidence="3 6" id="KW-0479">Metal-binding</keyword>
<evidence type="ECO:0000256" key="1">
    <source>
        <dbReference type="ARBA" id="ARBA00022448"/>
    </source>
</evidence>
<keyword evidence="4" id="KW-0249">Electron transport</keyword>
<evidence type="ECO:0000256" key="3">
    <source>
        <dbReference type="ARBA" id="ARBA00022723"/>
    </source>
</evidence>
<dbReference type="PROSITE" id="PS51007">
    <property type="entry name" value="CYTC"/>
    <property type="match status" value="1"/>
</dbReference>
<evidence type="ECO:0000256" key="2">
    <source>
        <dbReference type="ARBA" id="ARBA00022617"/>
    </source>
</evidence>
<evidence type="ECO:0000313" key="10">
    <source>
        <dbReference type="Proteomes" id="UP000619033"/>
    </source>
</evidence>
<dbReference type="GO" id="GO:0009055">
    <property type="term" value="F:electron transfer activity"/>
    <property type="evidence" value="ECO:0007669"/>
    <property type="project" value="InterPro"/>
</dbReference>
<dbReference type="InterPro" id="IPR009056">
    <property type="entry name" value="Cyt_c-like_dom"/>
</dbReference>
<evidence type="ECO:0000256" key="7">
    <source>
        <dbReference type="SAM" id="SignalP"/>
    </source>
</evidence>
<feature type="chain" id="PRO_5035206892" evidence="7">
    <location>
        <begin position="22"/>
        <end position="136"/>
    </location>
</feature>
<dbReference type="GO" id="GO:0046872">
    <property type="term" value="F:metal ion binding"/>
    <property type="evidence" value="ECO:0007669"/>
    <property type="project" value="UniProtKB-KW"/>
</dbReference>
<dbReference type="InterPro" id="IPR002327">
    <property type="entry name" value="Cyt_c_1A/1B"/>
</dbReference>
<dbReference type="Gene3D" id="1.10.760.10">
    <property type="entry name" value="Cytochrome c-like domain"/>
    <property type="match status" value="1"/>
</dbReference>
<reference evidence="9" key="1">
    <citation type="submission" date="2021-01" db="EMBL/GenBank/DDBJ databases">
        <title>Genome seq and assembly of Tabrizicola sp. KVB23.</title>
        <authorList>
            <person name="Chhetri G."/>
        </authorList>
    </citation>
    <scope>NUCLEOTIDE SEQUENCE</scope>
    <source>
        <strain evidence="9">KVB23</strain>
    </source>
</reference>
<feature type="signal peptide" evidence="7">
    <location>
        <begin position="1"/>
        <end position="21"/>
    </location>
</feature>
<sequence length="136" mass="13683">MNKISLTVLLCGLTVAAPALAGDPAAGEKGFNKCKACHSITAADGTAIVKGGKTGPNLFGVIGRAAGSEAGFNYGEGLKELGGTGLVWDEATLATYVTDPTAFVKEKTGDAAAKSNMTFKLAKGGEDIAAFLATKK</sequence>